<dbReference type="EMBL" id="JAASQP010000001">
    <property type="protein sequence ID" value="NIJ23387.1"/>
    <property type="molecule type" value="Genomic_DNA"/>
</dbReference>
<gene>
    <name evidence="3" type="ORF">FHT01_000929</name>
</gene>
<protein>
    <submittedName>
        <fullName evidence="3">CubicO group peptidase (Beta-lactamase class C family)</fullName>
    </submittedName>
</protein>
<feature type="domain" description="Beta-lactamase-related" evidence="2">
    <location>
        <begin position="41"/>
        <end position="362"/>
    </location>
</feature>
<organism evidence="3 4">
    <name type="scientific">Sphingomonas japonica</name>
    <dbReference type="NCBI Taxonomy" id="511662"/>
    <lineage>
        <taxon>Bacteria</taxon>
        <taxon>Pseudomonadati</taxon>
        <taxon>Pseudomonadota</taxon>
        <taxon>Alphaproteobacteria</taxon>
        <taxon>Sphingomonadales</taxon>
        <taxon>Sphingomonadaceae</taxon>
        <taxon>Sphingomonas</taxon>
    </lineage>
</organism>
<evidence type="ECO:0000256" key="1">
    <source>
        <dbReference type="SAM" id="SignalP"/>
    </source>
</evidence>
<dbReference type="RefSeq" id="WP_166745432.1">
    <property type="nucleotide sequence ID" value="NZ_BAAAEV010000001.1"/>
</dbReference>
<accession>A0ABX0U3N5</accession>
<dbReference type="InterPro" id="IPR012338">
    <property type="entry name" value="Beta-lactam/transpept-like"/>
</dbReference>
<dbReference type="SUPFAM" id="SSF56601">
    <property type="entry name" value="beta-lactamase/transpeptidase-like"/>
    <property type="match status" value="1"/>
</dbReference>
<dbReference type="Pfam" id="PF00144">
    <property type="entry name" value="Beta-lactamase"/>
    <property type="match status" value="1"/>
</dbReference>
<evidence type="ECO:0000259" key="2">
    <source>
        <dbReference type="Pfam" id="PF00144"/>
    </source>
</evidence>
<feature type="chain" id="PRO_5047543961" evidence="1">
    <location>
        <begin position="20"/>
        <end position="369"/>
    </location>
</feature>
<dbReference type="PANTHER" id="PTHR46825">
    <property type="entry name" value="D-ALANYL-D-ALANINE-CARBOXYPEPTIDASE/ENDOPEPTIDASE AMPH"/>
    <property type="match status" value="1"/>
</dbReference>
<comment type="caution">
    <text evidence="3">The sequence shown here is derived from an EMBL/GenBank/DDBJ whole genome shotgun (WGS) entry which is preliminary data.</text>
</comment>
<sequence>MLRTLSTILLAMLAVPALAQSPGSDISADRLAIARLDGFAQGLTAADRFSGVVLVAQGDRILLERGYGPIDPRDDRDDPAMITPDTRFNLASAGKMFTSTAILQLIAGGKLSLDTRVGEVLPNYRNRDFREKVTIRQLLTHTAGAGDIDLFGPENATNRAAARSHAAMVALHDDRAPAFEPGSNQEYGNFGFVVLGRIVELVSGEPYEAYLARHIFAPAGMTRTGFADCSDPAADIAVGYASVAGKPVRNCETIPARGFGAGGQVSTARDMFAFVQALRSGKLIPPGLFAQATRTYREFMGLGFFATGYGEGVPAREFRWGHGGGADGINTDIRHYPSTGRTVIVLANRDAPVAHEIANFELAQQGASD</sequence>
<dbReference type="PANTHER" id="PTHR46825:SF9">
    <property type="entry name" value="BETA-LACTAMASE-RELATED DOMAIN-CONTAINING PROTEIN"/>
    <property type="match status" value="1"/>
</dbReference>
<name>A0ABX0U3N5_9SPHN</name>
<reference evidence="3 4" key="1">
    <citation type="submission" date="2020-03" db="EMBL/GenBank/DDBJ databases">
        <title>Genomic Encyclopedia of Type Strains, Phase IV (KMG-IV): sequencing the most valuable type-strain genomes for metagenomic binning, comparative biology and taxonomic classification.</title>
        <authorList>
            <person name="Goeker M."/>
        </authorList>
    </citation>
    <scope>NUCLEOTIDE SEQUENCE [LARGE SCALE GENOMIC DNA]</scope>
    <source>
        <strain evidence="3 4">DSM 22753</strain>
    </source>
</reference>
<keyword evidence="1" id="KW-0732">Signal</keyword>
<keyword evidence="4" id="KW-1185">Reference proteome</keyword>
<feature type="signal peptide" evidence="1">
    <location>
        <begin position="1"/>
        <end position="19"/>
    </location>
</feature>
<dbReference type="InterPro" id="IPR001466">
    <property type="entry name" value="Beta-lactam-related"/>
</dbReference>
<dbReference type="Gene3D" id="3.40.710.10">
    <property type="entry name" value="DD-peptidase/beta-lactamase superfamily"/>
    <property type="match status" value="1"/>
</dbReference>
<dbReference type="InterPro" id="IPR050491">
    <property type="entry name" value="AmpC-like"/>
</dbReference>
<evidence type="ECO:0000313" key="3">
    <source>
        <dbReference type="EMBL" id="NIJ23387.1"/>
    </source>
</evidence>
<dbReference type="Proteomes" id="UP000788153">
    <property type="component" value="Unassembled WGS sequence"/>
</dbReference>
<evidence type="ECO:0000313" key="4">
    <source>
        <dbReference type="Proteomes" id="UP000788153"/>
    </source>
</evidence>
<proteinExistence type="predicted"/>